<feature type="domain" description="HDOD" evidence="1">
    <location>
        <begin position="23"/>
        <end position="212"/>
    </location>
</feature>
<dbReference type="EMBL" id="NVQR01000167">
    <property type="protein sequence ID" value="PCH58322.1"/>
    <property type="molecule type" value="Genomic_DNA"/>
</dbReference>
<gene>
    <name evidence="2" type="ORF">COC19_08600</name>
</gene>
<dbReference type="Gene3D" id="1.10.3210.10">
    <property type="entry name" value="Hypothetical protein af1432"/>
    <property type="match status" value="1"/>
</dbReference>
<sequence>MNSNIEHVKQALLEALNKDQLVLPTLPEIALKVREAANDPNIDIKRLNSLIGSDAALSARIIKVANSPLVRSKQTIENLPAALSRLGITYSCNLAMGLAMEQMFQATNEMIDRRMRETWARSAEVAAIANVLAQSYTKLQADQATLAGLTHLIGVLPILTYIEEQGILLDPDQSEQLDDLIANLSPQLGESILRTWSFPEAIVKVPSQHSNYQRDCAEVDYVDVVIVAKLQSYGSESPDTELSWEQIPAFAKLGLAESEESLELSDLDLDMTTNALL</sequence>
<dbReference type="PANTHER" id="PTHR33525:SF3">
    <property type="entry name" value="RIBONUCLEASE Y"/>
    <property type="match status" value="1"/>
</dbReference>
<name>A0A2A4MEF8_9GAMM</name>
<dbReference type="InterPro" id="IPR013976">
    <property type="entry name" value="HDOD"/>
</dbReference>
<dbReference type="PROSITE" id="PS51833">
    <property type="entry name" value="HDOD"/>
    <property type="match status" value="1"/>
</dbReference>
<protein>
    <submittedName>
        <fullName evidence="2">Histidine kinase</fullName>
    </submittedName>
</protein>
<reference evidence="3" key="1">
    <citation type="submission" date="2017-08" db="EMBL/GenBank/DDBJ databases">
        <title>A dynamic microbial community with high functional redundancy inhabits the cold, oxic subseafloor aquifer.</title>
        <authorList>
            <person name="Tully B.J."/>
            <person name="Wheat C.G."/>
            <person name="Glazer B.T."/>
            <person name="Huber J.A."/>
        </authorList>
    </citation>
    <scope>NUCLEOTIDE SEQUENCE [LARGE SCALE GENOMIC DNA]</scope>
</reference>
<accession>A0A2A4MEF8</accession>
<keyword evidence="2" id="KW-0808">Transferase</keyword>
<organism evidence="2 3">
    <name type="scientific">SAR86 cluster bacterium</name>
    <dbReference type="NCBI Taxonomy" id="2030880"/>
    <lineage>
        <taxon>Bacteria</taxon>
        <taxon>Pseudomonadati</taxon>
        <taxon>Pseudomonadota</taxon>
        <taxon>Gammaproteobacteria</taxon>
        <taxon>SAR86 cluster</taxon>
    </lineage>
</organism>
<dbReference type="AlphaFoldDB" id="A0A2A4MEF8"/>
<evidence type="ECO:0000313" key="2">
    <source>
        <dbReference type="EMBL" id="PCH58322.1"/>
    </source>
</evidence>
<evidence type="ECO:0000259" key="1">
    <source>
        <dbReference type="PROSITE" id="PS51833"/>
    </source>
</evidence>
<dbReference type="GO" id="GO:0016301">
    <property type="term" value="F:kinase activity"/>
    <property type="evidence" value="ECO:0007669"/>
    <property type="project" value="UniProtKB-KW"/>
</dbReference>
<evidence type="ECO:0000313" key="3">
    <source>
        <dbReference type="Proteomes" id="UP000218172"/>
    </source>
</evidence>
<dbReference type="Pfam" id="PF08668">
    <property type="entry name" value="HDOD"/>
    <property type="match status" value="1"/>
</dbReference>
<dbReference type="InterPro" id="IPR052340">
    <property type="entry name" value="RNase_Y/CdgJ"/>
</dbReference>
<proteinExistence type="predicted"/>
<keyword evidence="2" id="KW-0418">Kinase</keyword>
<dbReference type="PANTHER" id="PTHR33525">
    <property type="match status" value="1"/>
</dbReference>
<dbReference type="Proteomes" id="UP000218172">
    <property type="component" value="Unassembled WGS sequence"/>
</dbReference>
<dbReference type="SUPFAM" id="SSF109604">
    <property type="entry name" value="HD-domain/PDEase-like"/>
    <property type="match status" value="1"/>
</dbReference>
<comment type="caution">
    <text evidence="2">The sequence shown here is derived from an EMBL/GenBank/DDBJ whole genome shotgun (WGS) entry which is preliminary data.</text>
</comment>